<evidence type="ECO:0000313" key="2">
    <source>
        <dbReference type="EMBL" id="UOQ69171.1"/>
    </source>
</evidence>
<reference evidence="2" key="1">
    <citation type="submission" date="2022-04" db="EMBL/GenBank/DDBJ databases">
        <title>Hymenobacter sp. isolated from the air.</title>
        <authorList>
            <person name="Won M."/>
            <person name="Lee C.-M."/>
            <person name="Woen H.-Y."/>
            <person name="Kwon S.-W."/>
        </authorList>
    </citation>
    <scope>NUCLEOTIDE SEQUENCE</scope>
    <source>
        <strain evidence="2">5420S-77</strain>
        <plasmid evidence="2">unnamed3</plasmid>
    </source>
</reference>
<sequence>MNTTKSEKFASLFQNVEHAFEIPSYQRAYSWGETEITQFLTDLTDSTGSYYLGHYLFERKDESTLFVIDGQQRLTTCIIFFSSLVAELERRAAKGEAVKWDLMQIRDTYMKAPHNSRQRLQTVDNDNNFFVDEIVERTDCHTQEIDTKSKERIRKARLQFDKAFSAPERSSDELVKWGTLVAEASTTHLIVNNKVEAAQIFAFQNDRGKRLSDLELLKSYFMLQLLLSNAHSIQINSDIQYVEREFSKIYTKMVQVKSSEDNVLTYYWRAISGKGYDSPKVVAGVKEHLKKIDSPNKVGWIKDFVSGLAQAFAFVYSFERNPYQYAEDLRNLNNMALAYPILLKAYRARPSDRDIECLLRFLENITFRSLLRGDGLIFNPD</sequence>
<dbReference type="RefSeq" id="WP_245126925.1">
    <property type="nucleotide sequence ID" value="NZ_CP095064.1"/>
</dbReference>
<accession>A0ABY4GE28</accession>
<geneLocation type="plasmid" evidence="2 3">
    <name>unnamed3</name>
</geneLocation>
<keyword evidence="3" id="KW-1185">Reference proteome</keyword>
<proteinExistence type="predicted"/>
<dbReference type="Pfam" id="PF03235">
    <property type="entry name" value="GmrSD_N"/>
    <property type="match status" value="1"/>
</dbReference>
<dbReference type="EMBL" id="CP095064">
    <property type="protein sequence ID" value="UOQ69171.1"/>
    <property type="molecule type" value="Genomic_DNA"/>
</dbReference>
<feature type="domain" description="GmrSD restriction endonucleases N-terminal" evidence="1">
    <location>
        <begin position="11"/>
        <end position="222"/>
    </location>
</feature>
<dbReference type="PANTHER" id="PTHR35149:SF1">
    <property type="entry name" value="DUF5655 DOMAIN-CONTAINING PROTEIN"/>
    <property type="match status" value="1"/>
</dbReference>
<evidence type="ECO:0000313" key="3">
    <source>
        <dbReference type="Proteomes" id="UP000830401"/>
    </source>
</evidence>
<evidence type="ECO:0000259" key="1">
    <source>
        <dbReference type="Pfam" id="PF03235"/>
    </source>
</evidence>
<name>A0ABY4GE28_9BACT</name>
<organism evidence="2 3">
    <name type="scientific">Hymenobacter volaticus</name>
    <dbReference type="NCBI Taxonomy" id="2932254"/>
    <lineage>
        <taxon>Bacteria</taxon>
        <taxon>Pseudomonadati</taxon>
        <taxon>Bacteroidota</taxon>
        <taxon>Cytophagia</taxon>
        <taxon>Cytophagales</taxon>
        <taxon>Hymenobacteraceae</taxon>
        <taxon>Hymenobacter</taxon>
    </lineage>
</organism>
<keyword evidence="2" id="KW-0614">Plasmid</keyword>
<protein>
    <submittedName>
        <fullName evidence="2">DUF262 domain-containing protein</fullName>
    </submittedName>
</protein>
<gene>
    <name evidence="2" type="ORF">MUN86_26005</name>
</gene>
<dbReference type="InterPro" id="IPR004919">
    <property type="entry name" value="GmrSD_N"/>
</dbReference>
<dbReference type="Proteomes" id="UP000830401">
    <property type="component" value="Plasmid unnamed3"/>
</dbReference>
<dbReference type="PANTHER" id="PTHR35149">
    <property type="entry name" value="SLL5132 PROTEIN"/>
    <property type="match status" value="1"/>
</dbReference>